<feature type="region of interest" description="Disordered" evidence="1">
    <location>
        <begin position="273"/>
        <end position="369"/>
    </location>
</feature>
<dbReference type="Proteomes" id="UP000623467">
    <property type="component" value="Unassembled WGS sequence"/>
</dbReference>
<protein>
    <recommendedName>
        <fullName evidence="3">Restriction of telomere capping protein 4 C-terminal domain-containing protein</fullName>
    </recommendedName>
</protein>
<dbReference type="OrthoDB" id="3035370at2759"/>
<organism evidence="4 5">
    <name type="scientific">Mycena sanguinolenta</name>
    <dbReference type="NCBI Taxonomy" id="230812"/>
    <lineage>
        <taxon>Eukaryota</taxon>
        <taxon>Fungi</taxon>
        <taxon>Dikarya</taxon>
        <taxon>Basidiomycota</taxon>
        <taxon>Agaricomycotina</taxon>
        <taxon>Agaricomycetes</taxon>
        <taxon>Agaricomycetidae</taxon>
        <taxon>Agaricales</taxon>
        <taxon>Marasmiineae</taxon>
        <taxon>Mycenaceae</taxon>
        <taxon>Mycena</taxon>
    </lineage>
</organism>
<keyword evidence="2" id="KW-0732">Signal</keyword>
<evidence type="ECO:0000313" key="4">
    <source>
        <dbReference type="EMBL" id="KAF7358775.1"/>
    </source>
</evidence>
<feature type="signal peptide" evidence="2">
    <location>
        <begin position="1"/>
        <end position="17"/>
    </location>
</feature>
<evidence type="ECO:0000259" key="3">
    <source>
        <dbReference type="SMART" id="SM01312"/>
    </source>
</evidence>
<name>A0A8H6YIW7_9AGAR</name>
<proteinExistence type="predicted"/>
<dbReference type="Pfam" id="PF14474">
    <property type="entry name" value="RTC4"/>
    <property type="match status" value="1"/>
</dbReference>
<dbReference type="EMBL" id="JACAZH010000009">
    <property type="protein sequence ID" value="KAF7358775.1"/>
    <property type="molecule type" value="Genomic_DNA"/>
</dbReference>
<evidence type="ECO:0000256" key="1">
    <source>
        <dbReference type="SAM" id="MobiDB-lite"/>
    </source>
</evidence>
<feature type="domain" description="Restriction of telomere capping protein 4 C-terminal" evidence="3">
    <location>
        <begin position="78"/>
        <end position="202"/>
    </location>
</feature>
<dbReference type="AlphaFoldDB" id="A0A8H6YIW7"/>
<sequence length="369" mass="41204">MKSRLVLLFLAKEICQALRSENKRRECLNEAIARGWVLDVDFAGLHDRVMEIQAHFLMLAFNSEELDDCPIWSLFLDLISYKVHSFSLSRIGTFSSAADRLLRCGYFRPKGHSIIVSAIRDSLDNSVNLTRLHTTIASLKDQPQEWERSRYNCLPSQDQFTHYVLAPFVAASLISKDLDVDFNAALKVMQESSDYGDLFNPFPLPVSYSSPSPPLSPLQPLTFASGPKLTTSELAQQPVLHTSHSKSTSPSPMPAKPFLEQIRAITTSKTIQEVRKSNLTTKTADSKFIKPPARPNKLPEQQVESPSGSNRHDAAAKPSKKSKPVKTTLNEFPPVQPVLGGKSSKTTKQVKDKESTSAPEHGYRTRSRR</sequence>
<dbReference type="InterPro" id="IPR028094">
    <property type="entry name" value="RTC4_C"/>
</dbReference>
<dbReference type="SMART" id="SM01312">
    <property type="entry name" value="RTC4"/>
    <property type="match status" value="1"/>
</dbReference>
<feature type="chain" id="PRO_5033994439" description="Restriction of telomere capping protein 4 C-terminal domain-containing protein" evidence="2">
    <location>
        <begin position="18"/>
        <end position="369"/>
    </location>
</feature>
<gene>
    <name evidence="4" type="ORF">MSAN_01216700</name>
</gene>
<keyword evidence="5" id="KW-1185">Reference proteome</keyword>
<feature type="compositionally biased region" description="Polar residues" evidence="1">
    <location>
        <begin position="273"/>
        <end position="283"/>
    </location>
</feature>
<accession>A0A8H6YIW7</accession>
<evidence type="ECO:0000256" key="2">
    <source>
        <dbReference type="SAM" id="SignalP"/>
    </source>
</evidence>
<reference evidence="4" key="1">
    <citation type="submission" date="2020-05" db="EMBL/GenBank/DDBJ databases">
        <title>Mycena genomes resolve the evolution of fungal bioluminescence.</title>
        <authorList>
            <person name="Tsai I.J."/>
        </authorList>
    </citation>
    <scope>NUCLEOTIDE SEQUENCE</scope>
    <source>
        <strain evidence="4">160909Yilan</strain>
    </source>
</reference>
<comment type="caution">
    <text evidence="4">The sequence shown here is derived from an EMBL/GenBank/DDBJ whole genome shotgun (WGS) entry which is preliminary data.</text>
</comment>
<evidence type="ECO:0000313" key="5">
    <source>
        <dbReference type="Proteomes" id="UP000623467"/>
    </source>
</evidence>